<comment type="catalytic activity">
    <reaction evidence="1 8">
        <text>[(1-&gt;4)-alpha-D-glucosyl](n) + ADP-alpha-D-glucose = [(1-&gt;4)-alpha-D-glucosyl](n+1) + ADP + H(+)</text>
        <dbReference type="Rhea" id="RHEA:18189"/>
        <dbReference type="Rhea" id="RHEA-COMP:9584"/>
        <dbReference type="Rhea" id="RHEA-COMP:9587"/>
        <dbReference type="ChEBI" id="CHEBI:15378"/>
        <dbReference type="ChEBI" id="CHEBI:15444"/>
        <dbReference type="ChEBI" id="CHEBI:57498"/>
        <dbReference type="ChEBI" id="CHEBI:456216"/>
        <dbReference type="EC" id="2.4.1.21"/>
    </reaction>
</comment>
<dbReference type="EMBL" id="JAEPRQ010000007">
    <property type="protein sequence ID" value="MBK4217542.1"/>
    <property type="molecule type" value="Genomic_DNA"/>
</dbReference>
<evidence type="ECO:0000256" key="4">
    <source>
        <dbReference type="ARBA" id="ARBA00010281"/>
    </source>
</evidence>
<dbReference type="InterPro" id="IPR001296">
    <property type="entry name" value="Glyco_trans_1"/>
</dbReference>
<comment type="caution">
    <text evidence="11">The sequence shown here is derived from an EMBL/GenBank/DDBJ whole genome shotgun (WGS) entry which is preliminary data.</text>
</comment>
<keyword evidence="12" id="KW-1185">Reference proteome</keyword>
<dbReference type="Gene3D" id="3.40.50.2000">
    <property type="entry name" value="Glycogen Phosphorylase B"/>
    <property type="match status" value="2"/>
</dbReference>
<dbReference type="NCBIfam" id="NF001899">
    <property type="entry name" value="PRK00654.1-2"/>
    <property type="match status" value="1"/>
</dbReference>
<evidence type="ECO:0000259" key="10">
    <source>
        <dbReference type="Pfam" id="PF08323"/>
    </source>
</evidence>
<dbReference type="HAMAP" id="MF_00484">
    <property type="entry name" value="Glycogen_synth"/>
    <property type="match status" value="1"/>
</dbReference>
<evidence type="ECO:0000259" key="9">
    <source>
        <dbReference type="Pfam" id="PF00534"/>
    </source>
</evidence>
<keyword evidence="5 8" id="KW-0328">Glycosyltransferase</keyword>
<keyword evidence="6 8" id="KW-0808">Transferase</keyword>
<keyword evidence="7 8" id="KW-0320">Glycogen biosynthesis</keyword>
<dbReference type="Proteomes" id="UP000640485">
    <property type="component" value="Unassembled WGS sequence"/>
</dbReference>
<gene>
    <name evidence="8 11" type="primary">glgA</name>
    <name evidence="11" type="ORF">JJJ17_16550</name>
</gene>
<evidence type="ECO:0000256" key="8">
    <source>
        <dbReference type="HAMAP-Rule" id="MF_00484"/>
    </source>
</evidence>
<evidence type="ECO:0000313" key="11">
    <source>
        <dbReference type="EMBL" id="MBK4217542.1"/>
    </source>
</evidence>
<evidence type="ECO:0000256" key="3">
    <source>
        <dbReference type="ARBA" id="ARBA00004964"/>
    </source>
</evidence>
<dbReference type="CDD" id="cd03791">
    <property type="entry name" value="GT5_Glycogen_synthase_DULL1-like"/>
    <property type="match status" value="1"/>
</dbReference>
<dbReference type="GO" id="GO:0005978">
    <property type="term" value="P:glycogen biosynthetic process"/>
    <property type="evidence" value="ECO:0007669"/>
    <property type="project" value="UniProtKB-UniRule"/>
</dbReference>
<feature type="binding site" evidence="8">
    <location>
        <position position="15"/>
    </location>
    <ligand>
        <name>ADP-alpha-D-glucose</name>
        <dbReference type="ChEBI" id="CHEBI:57498"/>
    </ligand>
</feature>
<name>A0A934SGR4_9RHOB</name>
<evidence type="ECO:0000256" key="5">
    <source>
        <dbReference type="ARBA" id="ARBA00022676"/>
    </source>
</evidence>
<dbReference type="EC" id="2.4.1.21" evidence="8"/>
<accession>A0A934SGR4</accession>
<dbReference type="GO" id="GO:0004373">
    <property type="term" value="F:alpha-1,4-glucan glucosyltransferase (UDP-glucose donor) activity"/>
    <property type="evidence" value="ECO:0007669"/>
    <property type="project" value="InterPro"/>
</dbReference>
<protein>
    <recommendedName>
        <fullName evidence="8">Glycogen synthase</fullName>
        <ecNumber evidence="8">2.4.1.21</ecNumber>
    </recommendedName>
    <alternativeName>
        <fullName evidence="8">Starch [bacterial glycogen] synthase</fullName>
    </alternativeName>
</protein>
<dbReference type="InterPro" id="IPR013534">
    <property type="entry name" value="Starch_synth_cat_dom"/>
</dbReference>
<dbReference type="SUPFAM" id="SSF53756">
    <property type="entry name" value="UDP-Glycosyltransferase/glycogen phosphorylase"/>
    <property type="match status" value="1"/>
</dbReference>
<dbReference type="PANTHER" id="PTHR45825:SF11">
    <property type="entry name" value="ALPHA AMYLASE DOMAIN-CONTAINING PROTEIN"/>
    <property type="match status" value="1"/>
</dbReference>
<dbReference type="RefSeq" id="WP_200688365.1">
    <property type="nucleotide sequence ID" value="NZ_JAEPRQ010000007.1"/>
</dbReference>
<evidence type="ECO:0000256" key="1">
    <source>
        <dbReference type="ARBA" id="ARBA00001478"/>
    </source>
</evidence>
<dbReference type="GO" id="GO:0009011">
    <property type="term" value="F:alpha-1,4-glucan glucosyltransferase (ADP-glucose donor) activity"/>
    <property type="evidence" value="ECO:0007669"/>
    <property type="project" value="UniProtKB-UniRule"/>
</dbReference>
<dbReference type="GO" id="GO:0005829">
    <property type="term" value="C:cytosol"/>
    <property type="evidence" value="ECO:0007669"/>
    <property type="project" value="TreeGrafter"/>
</dbReference>
<dbReference type="InterPro" id="IPR011835">
    <property type="entry name" value="GS/SS"/>
</dbReference>
<dbReference type="NCBIfam" id="TIGR02095">
    <property type="entry name" value="glgA"/>
    <property type="match status" value="1"/>
</dbReference>
<feature type="domain" description="Starch synthase catalytic" evidence="10">
    <location>
        <begin position="2"/>
        <end position="235"/>
    </location>
</feature>
<feature type="domain" description="Glycosyl transferase family 1" evidence="9">
    <location>
        <begin position="286"/>
        <end position="440"/>
    </location>
</feature>
<sequence length="473" mass="50237">MRVLSIASECVPLVKTGGLADVVGALPAALAAQGVQMRVLLPGYPSVIGALESPVEIARFDDLFGGPARLLAGQAAGLDLLAIDAPHLYDRSGGPYLGPDGRDWPDNPERFAALSWVGAHIGTKGAGDWLPDILHGHDWQAGFFTEYLRMMGGTARTILTIHNIAFTGQTSPDRIGALRLDPARFHADGYEYFGTVSALKAGLMGADRLTTVSPRYAEELMTPEFGMGLDGVMRHRRAALSGILNGIDTEMWDPATDPLIKPFDDLRKKAANKKALQAELDLPEAEGPLCIIVSRMTQQKGLDLVLQALPTLLKEGGQLALLGSGDPALEAAFLAAADDPNVAVKIGYDEALSHRMIAGADAILVPSRFEPCGLTQLYGLRYGTVPVVALTGGLADTVINASPAALAKGVANGIQFSPVTTEALQNALTRLAGLYKQPRTWSRLQRNAMSQPVGWDHSAAAYVSLYAELTART</sequence>
<proteinExistence type="inferred from homology"/>
<evidence type="ECO:0000313" key="12">
    <source>
        <dbReference type="Proteomes" id="UP000640485"/>
    </source>
</evidence>
<evidence type="ECO:0000256" key="2">
    <source>
        <dbReference type="ARBA" id="ARBA00002764"/>
    </source>
</evidence>
<reference evidence="11" key="1">
    <citation type="submission" date="2021-01" db="EMBL/GenBank/DDBJ databases">
        <title>Paracoccus amoyensis sp. nov., isolated from the surface seawater along the coast of Xiamen Island, China.</title>
        <authorList>
            <person name="Lyu L."/>
        </authorList>
    </citation>
    <scope>NUCLEOTIDE SEQUENCE</scope>
    <source>
        <strain evidence="11">MJ17</strain>
    </source>
</reference>
<comment type="function">
    <text evidence="2 8">Synthesizes alpha-1,4-glucan chains using ADP-glucose.</text>
</comment>
<dbReference type="AlphaFoldDB" id="A0A934SGR4"/>
<dbReference type="PANTHER" id="PTHR45825">
    <property type="entry name" value="GRANULE-BOUND STARCH SYNTHASE 1, CHLOROPLASTIC/AMYLOPLASTIC"/>
    <property type="match status" value="1"/>
</dbReference>
<dbReference type="Pfam" id="PF00534">
    <property type="entry name" value="Glycos_transf_1"/>
    <property type="match status" value="1"/>
</dbReference>
<organism evidence="11 12">
    <name type="scientific">Paracoccus caeni</name>
    <dbReference type="NCBI Taxonomy" id="657651"/>
    <lineage>
        <taxon>Bacteria</taxon>
        <taxon>Pseudomonadati</taxon>
        <taxon>Pseudomonadota</taxon>
        <taxon>Alphaproteobacteria</taxon>
        <taxon>Rhodobacterales</taxon>
        <taxon>Paracoccaceae</taxon>
        <taxon>Paracoccus</taxon>
    </lineage>
</organism>
<evidence type="ECO:0000256" key="7">
    <source>
        <dbReference type="ARBA" id="ARBA00023056"/>
    </source>
</evidence>
<comment type="similarity">
    <text evidence="4 8">Belongs to the glycosyltransferase 1 family. Bacterial/plant glycogen synthase subfamily.</text>
</comment>
<dbReference type="Pfam" id="PF08323">
    <property type="entry name" value="Glyco_transf_5"/>
    <property type="match status" value="1"/>
</dbReference>
<comment type="pathway">
    <text evidence="3 8">Glycan biosynthesis; glycogen biosynthesis.</text>
</comment>
<evidence type="ECO:0000256" key="6">
    <source>
        <dbReference type="ARBA" id="ARBA00022679"/>
    </source>
</evidence>